<evidence type="ECO:0000256" key="5">
    <source>
        <dbReference type="ARBA" id="ARBA00066788"/>
    </source>
</evidence>
<name>A0A420WC31_9PROT</name>
<comment type="catalytic activity">
    <reaction evidence="2">
        <text>4-(gamma-L-glutamylamino)butanoate + H2O = 4-aminobutanoate + L-glutamate</text>
        <dbReference type="Rhea" id="RHEA:19737"/>
        <dbReference type="ChEBI" id="CHEBI:15377"/>
        <dbReference type="ChEBI" id="CHEBI:29985"/>
        <dbReference type="ChEBI" id="CHEBI:58800"/>
        <dbReference type="ChEBI" id="CHEBI:59888"/>
        <dbReference type="EC" id="3.5.1.94"/>
    </reaction>
</comment>
<dbReference type="InterPro" id="IPR011697">
    <property type="entry name" value="Peptidase_C26"/>
</dbReference>
<evidence type="ECO:0000256" key="2">
    <source>
        <dbReference type="ARBA" id="ARBA00052718"/>
    </source>
</evidence>
<keyword evidence="6" id="KW-0315">Glutamine amidotransferase</keyword>
<dbReference type="EC" id="3.5.1.94" evidence="5"/>
<dbReference type="PANTHER" id="PTHR43235">
    <property type="entry name" value="GLUTAMINE AMIDOTRANSFERASE PB2B2.05-RELATED"/>
    <property type="match status" value="1"/>
</dbReference>
<dbReference type="FunFam" id="3.40.50.880:FF:000030">
    <property type="entry name" value="Gamma-glutamyl-gamma-aminobutyrate hydrolase PuuD"/>
    <property type="match status" value="1"/>
</dbReference>
<evidence type="ECO:0000313" key="6">
    <source>
        <dbReference type="EMBL" id="RKQ68571.1"/>
    </source>
</evidence>
<dbReference type="InterPro" id="IPR044668">
    <property type="entry name" value="PuuD-like"/>
</dbReference>
<dbReference type="Pfam" id="PF07722">
    <property type="entry name" value="Peptidase_C26"/>
    <property type="match status" value="1"/>
</dbReference>
<comment type="caution">
    <text evidence="6">The sequence shown here is derived from an EMBL/GenBank/DDBJ whole genome shotgun (WGS) entry which is preliminary data.</text>
</comment>
<keyword evidence="6" id="KW-0808">Transferase</keyword>
<comment type="function">
    <text evidence="3">Involved in the breakdown of putrescine via hydrolysis of the gamma-glutamyl linkage of gamma-glutamyl-gamma-aminobutyrate.</text>
</comment>
<evidence type="ECO:0000256" key="4">
    <source>
        <dbReference type="ARBA" id="ARBA00060634"/>
    </source>
</evidence>
<dbReference type="SUPFAM" id="SSF52317">
    <property type="entry name" value="Class I glutamine amidotransferase-like"/>
    <property type="match status" value="1"/>
</dbReference>
<evidence type="ECO:0000256" key="3">
    <source>
        <dbReference type="ARBA" id="ARBA00055068"/>
    </source>
</evidence>
<dbReference type="GO" id="GO:0016740">
    <property type="term" value="F:transferase activity"/>
    <property type="evidence" value="ECO:0007669"/>
    <property type="project" value="UniProtKB-KW"/>
</dbReference>
<dbReference type="CDD" id="cd01745">
    <property type="entry name" value="GATase1_2"/>
    <property type="match status" value="1"/>
</dbReference>
<dbReference type="GO" id="GO:0006598">
    <property type="term" value="P:polyamine catabolic process"/>
    <property type="evidence" value="ECO:0007669"/>
    <property type="project" value="TreeGrafter"/>
</dbReference>
<evidence type="ECO:0000313" key="7">
    <source>
        <dbReference type="Proteomes" id="UP000277424"/>
    </source>
</evidence>
<dbReference type="AlphaFoldDB" id="A0A420WC31"/>
<dbReference type="PANTHER" id="PTHR43235:SF1">
    <property type="entry name" value="GLUTAMINE AMIDOTRANSFERASE PB2B2.05-RELATED"/>
    <property type="match status" value="1"/>
</dbReference>
<dbReference type="Proteomes" id="UP000277424">
    <property type="component" value="Unassembled WGS sequence"/>
</dbReference>
<proteinExistence type="inferred from homology"/>
<gene>
    <name evidence="6" type="ORF">BCL74_3051</name>
</gene>
<dbReference type="EMBL" id="RBIG01000003">
    <property type="protein sequence ID" value="RKQ68571.1"/>
    <property type="molecule type" value="Genomic_DNA"/>
</dbReference>
<protein>
    <recommendedName>
        <fullName evidence="5">gamma-glutamyl-gamma-aminobutyrate hydrolase</fullName>
        <ecNumber evidence="5">3.5.1.94</ecNumber>
    </recommendedName>
</protein>
<sequence length="260" mass="27686">MTKRDMPPLIGVSACRKQPGELPVHTVSEKYITCVTDAAGGMPLLIPALAERLDLPALAERLDGLLLTGSPSNVEPHNYGRPELDPGDACDSGRDATTLPLIRAAIAAGVPVLAICRGIQELNVALGGSLHQHIQNMPDKLDHRMRRDVDFDAKYRPAHPIDITEGGVLHKLLGTRRVLVNSLHAQGIDRLAEGLTVEAVAPDGIVEAVSVTGAKAFTLGVQWHPEWPVPYNAVSQALFEAFGAACRARVAARFGTLSAA</sequence>
<dbReference type="GO" id="GO:0033969">
    <property type="term" value="F:gamma-glutamyl-gamma-aminobutyrate hydrolase activity"/>
    <property type="evidence" value="ECO:0007669"/>
    <property type="project" value="UniProtKB-EC"/>
</dbReference>
<reference evidence="6 7" key="1">
    <citation type="submission" date="2018-10" db="EMBL/GenBank/DDBJ databases">
        <title>Comparative analysis of microorganisms from saline springs in Andes Mountain Range, Colombia.</title>
        <authorList>
            <person name="Rubin E."/>
        </authorList>
    </citation>
    <scope>NUCLEOTIDE SEQUENCE [LARGE SCALE GENOMIC DNA]</scope>
    <source>
        <strain evidence="6 7">USBA 36</strain>
    </source>
</reference>
<dbReference type="RefSeq" id="WP_244922293.1">
    <property type="nucleotide sequence ID" value="NZ_RBIG01000003.1"/>
</dbReference>
<comment type="similarity">
    <text evidence="1">Belongs to the peptidase C26 family.</text>
</comment>
<dbReference type="Gene3D" id="3.40.50.880">
    <property type="match status" value="1"/>
</dbReference>
<dbReference type="PROSITE" id="PS51273">
    <property type="entry name" value="GATASE_TYPE_1"/>
    <property type="match status" value="1"/>
</dbReference>
<dbReference type="GO" id="GO:0005829">
    <property type="term" value="C:cytosol"/>
    <property type="evidence" value="ECO:0007669"/>
    <property type="project" value="TreeGrafter"/>
</dbReference>
<comment type="pathway">
    <text evidence="4">Amine and polyamine degradation; putrescine degradation; 4-aminobutanoate from putrescine: step 4/4.</text>
</comment>
<organism evidence="6 7">
    <name type="scientific">Oceanibaculum indicum</name>
    <dbReference type="NCBI Taxonomy" id="526216"/>
    <lineage>
        <taxon>Bacteria</taxon>
        <taxon>Pseudomonadati</taxon>
        <taxon>Pseudomonadota</taxon>
        <taxon>Alphaproteobacteria</taxon>
        <taxon>Rhodospirillales</taxon>
        <taxon>Oceanibaculaceae</taxon>
        <taxon>Oceanibaculum</taxon>
    </lineage>
</organism>
<accession>A0A420WC31</accession>
<dbReference type="InterPro" id="IPR029062">
    <property type="entry name" value="Class_I_gatase-like"/>
</dbReference>
<evidence type="ECO:0000256" key="1">
    <source>
        <dbReference type="ARBA" id="ARBA00011083"/>
    </source>
</evidence>